<feature type="signal peptide" evidence="1">
    <location>
        <begin position="1"/>
        <end position="19"/>
    </location>
</feature>
<keyword evidence="3" id="KW-1185">Reference proteome</keyword>
<feature type="non-terminal residue" evidence="2">
    <location>
        <position position="203"/>
    </location>
</feature>
<evidence type="ECO:0000313" key="3">
    <source>
        <dbReference type="Proteomes" id="UP000093000"/>
    </source>
</evidence>
<gene>
    <name evidence="2" type="ORF">A0J61_05985</name>
</gene>
<dbReference type="Proteomes" id="UP000093000">
    <property type="component" value="Unassembled WGS sequence"/>
</dbReference>
<organism evidence="2 3">
    <name type="scientific">Choanephora cucurbitarum</name>
    <dbReference type="NCBI Taxonomy" id="101091"/>
    <lineage>
        <taxon>Eukaryota</taxon>
        <taxon>Fungi</taxon>
        <taxon>Fungi incertae sedis</taxon>
        <taxon>Mucoromycota</taxon>
        <taxon>Mucoromycotina</taxon>
        <taxon>Mucoromycetes</taxon>
        <taxon>Mucorales</taxon>
        <taxon>Mucorineae</taxon>
        <taxon>Choanephoraceae</taxon>
        <taxon>Choanephoroideae</taxon>
        <taxon>Choanephora</taxon>
    </lineage>
</organism>
<protein>
    <recommendedName>
        <fullName evidence="4">Right handed beta helix domain-containing protein</fullName>
    </recommendedName>
</protein>
<dbReference type="Gene3D" id="2.160.20.10">
    <property type="entry name" value="Single-stranded right-handed beta-helix, Pectin lyase-like"/>
    <property type="match status" value="1"/>
</dbReference>
<evidence type="ECO:0000256" key="1">
    <source>
        <dbReference type="SAM" id="SignalP"/>
    </source>
</evidence>
<feature type="chain" id="PRO_5008889566" description="Right handed beta helix domain-containing protein" evidence="1">
    <location>
        <begin position="20"/>
        <end position="203"/>
    </location>
</feature>
<dbReference type="SUPFAM" id="SSF51126">
    <property type="entry name" value="Pectin lyase-like"/>
    <property type="match status" value="1"/>
</dbReference>
<evidence type="ECO:0000313" key="2">
    <source>
        <dbReference type="EMBL" id="OBZ85951.1"/>
    </source>
</evidence>
<sequence length="203" mass="22587">MKYIRVACSIALLARACHAMALECYEDDTVYYRQETPYTDKLQKMIDSASASQLPVVYLEPGLFVIDTDKPIVLKKGVSLKGHPSQPTIFATKDRESTATIEVEQTNQAWTIQDIVFENVNIRTVDNSYDDESAIFGNIFMNGDNSSIMSDNGKRLYIDSNIFLRDSAHASMKSDSTTPSVSNMGIVLHAQKNSLVSNNIFGQ</sequence>
<dbReference type="InParanoid" id="A0A1C7NA74"/>
<dbReference type="EMBL" id="LUGH01000342">
    <property type="protein sequence ID" value="OBZ85951.1"/>
    <property type="molecule type" value="Genomic_DNA"/>
</dbReference>
<evidence type="ECO:0008006" key="4">
    <source>
        <dbReference type="Google" id="ProtNLM"/>
    </source>
</evidence>
<proteinExistence type="predicted"/>
<dbReference type="AlphaFoldDB" id="A0A1C7NA74"/>
<dbReference type="InterPro" id="IPR012334">
    <property type="entry name" value="Pectin_lyas_fold"/>
</dbReference>
<name>A0A1C7NA74_9FUNG</name>
<comment type="caution">
    <text evidence="2">The sequence shown here is derived from an EMBL/GenBank/DDBJ whole genome shotgun (WGS) entry which is preliminary data.</text>
</comment>
<dbReference type="InterPro" id="IPR011050">
    <property type="entry name" value="Pectin_lyase_fold/virulence"/>
</dbReference>
<accession>A0A1C7NA74</accession>
<dbReference type="OrthoDB" id="1046782at2759"/>
<reference evidence="2 3" key="1">
    <citation type="submission" date="2016-03" db="EMBL/GenBank/DDBJ databases">
        <title>Choanephora cucurbitarum.</title>
        <authorList>
            <person name="Min B."/>
            <person name="Park H."/>
            <person name="Park J.-H."/>
            <person name="Shin H.-D."/>
            <person name="Choi I.-G."/>
        </authorList>
    </citation>
    <scope>NUCLEOTIDE SEQUENCE [LARGE SCALE GENOMIC DNA]</scope>
    <source>
        <strain evidence="2 3">KUS-F28377</strain>
    </source>
</reference>
<keyword evidence="1" id="KW-0732">Signal</keyword>